<dbReference type="PROSITE" id="PS51257">
    <property type="entry name" value="PROKAR_LIPOPROTEIN"/>
    <property type="match status" value="1"/>
</dbReference>
<dbReference type="GeneID" id="98156850"/>
<reference evidence="1 2" key="1">
    <citation type="submission" date="2024-07" db="EMBL/GenBank/DDBJ databases">
        <title>Section-level genome sequencing and comparative genomics of Aspergillus sections Usti and Cavernicolus.</title>
        <authorList>
            <consortium name="Lawrence Berkeley National Laboratory"/>
            <person name="Nybo J.L."/>
            <person name="Vesth T.C."/>
            <person name="Theobald S."/>
            <person name="Frisvad J.C."/>
            <person name="Larsen T.O."/>
            <person name="Kjaerboelling I."/>
            <person name="Rothschild-Mancinelli K."/>
            <person name="Lyhne E.K."/>
            <person name="Kogle M.E."/>
            <person name="Barry K."/>
            <person name="Clum A."/>
            <person name="Na H."/>
            <person name="Ledsgaard L."/>
            <person name="Lin J."/>
            <person name="Lipzen A."/>
            <person name="Kuo A."/>
            <person name="Riley R."/>
            <person name="Mondo S."/>
            <person name="LaButti K."/>
            <person name="Haridas S."/>
            <person name="Pangalinan J."/>
            <person name="Salamov A.A."/>
            <person name="Simmons B.A."/>
            <person name="Magnuson J.K."/>
            <person name="Chen J."/>
            <person name="Drula E."/>
            <person name="Henrissat B."/>
            <person name="Wiebenga A."/>
            <person name="Lubbers R.J."/>
            <person name="Gomes A.C."/>
            <person name="Macurrencykelacurrency M.R."/>
            <person name="Stajich J."/>
            <person name="Grigoriev I.V."/>
            <person name="Mortensen U.H."/>
            <person name="De vries R.P."/>
            <person name="Baker S.E."/>
            <person name="Andersen M.R."/>
        </authorList>
    </citation>
    <scope>NUCLEOTIDE SEQUENCE [LARGE SCALE GENOMIC DNA]</scope>
    <source>
        <strain evidence="1 2">CBS 756.74</strain>
    </source>
</reference>
<proteinExistence type="predicted"/>
<evidence type="ECO:0000313" key="1">
    <source>
        <dbReference type="EMBL" id="KAL2840335.1"/>
    </source>
</evidence>
<evidence type="ECO:0000313" key="2">
    <source>
        <dbReference type="Proteomes" id="UP001610444"/>
    </source>
</evidence>
<gene>
    <name evidence="1" type="ORF">BJX68DRAFT_246714</name>
</gene>
<keyword evidence="2" id="KW-1185">Reference proteome</keyword>
<protein>
    <submittedName>
        <fullName evidence="1">Uncharacterized protein</fullName>
    </submittedName>
</protein>
<dbReference type="EMBL" id="JBFXLR010000066">
    <property type="protein sequence ID" value="KAL2840335.1"/>
    <property type="molecule type" value="Genomic_DNA"/>
</dbReference>
<comment type="caution">
    <text evidence="1">The sequence shown here is derived from an EMBL/GenBank/DDBJ whole genome shotgun (WGS) entry which is preliminary data.</text>
</comment>
<organism evidence="1 2">
    <name type="scientific">Aspergillus pseudodeflectus</name>
    <dbReference type="NCBI Taxonomy" id="176178"/>
    <lineage>
        <taxon>Eukaryota</taxon>
        <taxon>Fungi</taxon>
        <taxon>Dikarya</taxon>
        <taxon>Ascomycota</taxon>
        <taxon>Pezizomycotina</taxon>
        <taxon>Eurotiomycetes</taxon>
        <taxon>Eurotiomycetidae</taxon>
        <taxon>Eurotiales</taxon>
        <taxon>Aspergillaceae</taxon>
        <taxon>Aspergillus</taxon>
        <taxon>Aspergillus subgen. Nidulantes</taxon>
    </lineage>
</organism>
<name>A0ABR4JK00_9EURO</name>
<accession>A0ABR4JK00</accession>
<sequence>MMGDRHAGEINSASHPSAGLGCCAGGSPLFVESVLLSLCHHRAGAAVTRRGR</sequence>
<dbReference type="RefSeq" id="XP_070893986.1">
    <property type="nucleotide sequence ID" value="XM_071041686.1"/>
</dbReference>
<dbReference type="Proteomes" id="UP001610444">
    <property type="component" value="Unassembled WGS sequence"/>
</dbReference>